<dbReference type="GO" id="GO:0080043">
    <property type="term" value="F:quercetin 3-O-glucosyltransferase activity"/>
    <property type="evidence" value="ECO:0007669"/>
    <property type="project" value="TreeGrafter"/>
</dbReference>
<dbReference type="FunFam" id="3.40.50.2000:FF:000065">
    <property type="entry name" value="Glycosyltransferase"/>
    <property type="match status" value="1"/>
</dbReference>
<dbReference type="GO" id="GO:0102970">
    <property type="term" value="F:7-deoxyloganetic acid glucosyltransferase activity"/>
    <property type="evidence" value="ECO:0007669"/>
    <property type="project" value="UniProtKB-EC"/>
</dbReference>
<dbReference type="Pfam" id="PF00201">
    <property type="entry name" value="UDPGT"/>
    <property type="match status" value="3"/>
</dbReference>
<dbReference type="PANTHER" id="PTHR11926">
    <property type="entry name" value="GLUCOSYL/GLUCURONOSYL TRANSFERASES"/>
    <property type="match status" value="1"/>
</dbReference>
<dbReference type="Proteomes" id="UP000236630">
    <property type="component" value="Unassembled WGS sequence"/>
</dbReference>
<comment type="similarity">
    <text evidence="1">Belongs to the UDP-glycosyltransferase family.</text>
</comment>
<dbReference type="PROSITE" id="PS00375">
    <property type="entry name" value="UDPGT"/>
    <property type="match status" value="1"/>
</dbReference>
<comment type="caution">
    <text evidence="7">The sequence shown here is derived from an EMBL/GenBank/DDBJ whole genome shotgun (WGS) entry which is preliminary data.</text>
</comment>
<accession>A0A2H5PIX4</accession>
<dbReference type="GO" id="GO:0080044">
    <property type="term" value="F:quercetin 7-O-glucosyltransferase activity"/>
    <property type="evidence" value="ECO:0007669"/>
    <property type="project" value="TreeGrafter"/>
</dbReference>
<dbReference type="FunFam" id="3.40.50.2000:FF:000040">
    <property type="entry name" value="UDP-glycosyltransferase 76C1"/>
    <property type="match status" value="3"/>
</dbReference>
<keyword evidence="8" id="KW-1185">Reference proteome</keyword>
<evidence type="ECO:0000256" key="5">
    <source>
        <dbReference type="ARBA" id="ARBA00066941"/>
    </source>
</evidence>
<feature type="region of interest" description="Disordered" evidence="6">
    <location>
        <begin position="456"/>
        <end position="475"/>
    </location>
</feature>
<keyword evidence="3" id="KW-0808">Transferase</keyword>
<dbReference type="EC" id="2.4.1.323" evidence="5"/>
<name>A0A2H5PIX4_CITUN</name>
<evidence type="ECO:0000256" key="1">
    <source>
        <dbReference type="ARBA" id="ARBA00009995"/>
    </source>
</evidence>
<keyword evidence="2" id="KW-0328">Glycosyltransferase</keyword>
<feature type="compositionally biased region" description="Basic and acidic residues" evidence="6">
    <location>
        <begin position="457"/>
        <end position="469"/>
    </location>
</feature>
<dbReference type="EMBL" id="BDQV01000079">
    <property type="protein sequence ID" value="GAY52281.1"/>
    <property type="molecule type" value="Genomic_DNA"/>
</dbReference>
<organism evidence="7 8">
    <name type="scientific">Citrus unshiu</name>
    <name type="common">Satsuma mandarin</name>
    <name type="synonym">Citrus nobilis var. unshiu</name>
    <dbReference type="NCBI Taxonomy" id="55188"/>
    <lineage>
        <taxon>Eukaryota</taxon>
        <taxon>Viridiplantae</taxon>
        <taxon>Streptophyta</taxon>
        <taxon>Embryophyta</taxon>
        <taxon>Tracheophyta</taxon>
        <taxon>Spermatophyta</taxon>
        <taxon>Magnoliopsida</taxon>
        <taxon>eudicotyledons</taxon>
        <taxon>Gunneridae</taxon>
        <taxon>Pentapetalae</taxon>
        <taxon>rosids</taxon>
        <taxon>malvids</taxon>
        <taxon>Sapindales</taxon>
        <taxon>Rutaceae</taxon>
        <taxon>Aurantioideae</taxon>
        <taxon>Citrus</taxon>
    </lineage>
</organism>
<evidence type="ECO:0000256" key="2">
    <source>
        <dbReference type="ARBA" id="ARBA00022676"/>
    </source>
</evidence>
<sequence>MDQRKGRRLVLFPLPLQGHISPMLQLANILHSQGFTITIIHTSFNSPNPSSHPHLTFHFIQENLSESEASTDDLVAFVSLLNTKCLVPFRDCLAKLLADVEEEPIACLISDAMLPFTQAVADSLKLPRIVLRTGGASSFVVFAAFPLLKERGYFPIQDSKGQEPVVELPPLKIKDLPVINTRDPETLYEIVNGMVDGAKVSSGIIWNTFEDLEESALATLRQQFSIPIFPIGPFHVCIPASPSSLLTQDQSCIAWLDKQAPKSVIYVSFGSIAAVSEAEFLEIAWGLANCKLPFLWVVRPGLTRGSDCLEPLPSGFMEMVDGRGHLVKWAPQQEVLAHPAVGAFWTHNGWNSTLESICEGIPMICMPCFTDQKVNARYVSDVWKVGLQLENGLKREEIEKTIRRVMVEKQGEEIRSRIFRLKEKANHSWKQGRSSFESINSLVHINLTSNKVGTLKSKREADSMERQKESNVQQKKGRRVILFPLPLQGHINPMLQLASILYSKGFSITIIHTNFNSPNPSNYPHFSFNSISESLWESEVSTENAISLLTVLNDKCVVPFQDCLAKLISNGDQEEPVTCLITDAIWHFAQTVADTLRLPRIVLRTSSISSFLAFSAFQILLEKGYLAEQDSQLEKPVTELPPLRVKDIPIIVTHDTRNFHQLISAVVSKTKACSGLIWNSFEDLEQTELTRLHKDFPIPMFPIGPFHKYCLASSSSLLSQDQSCISWLDKQAAKSVMYVSFGSIVVVNVTEFLEIAWGLANSRVPFLWVVRPGLVPGVEWLEPLPKGFLEMLDGRGHIVKWAPQQEVLAHPAVGGFWTHNGWNSTLESICEGVPMICQPCFGDQLVNARYVSHVWRVGLHLERKFERREIETAIRRVTVEAEGQEMRERIMHLKEKLELSLLEAGSSYQSLERLDSSAAPLNIKLDAGAGKSVNKMEQVPRPGPKYACYPPHVLIWPLPALGHVNSMLKLAELLSHAGIKITFLNSEHYHERLVRHSSDVFSRYMNLPGFQFKTITDGLPKDHPQTVDNFHELLNSLASVTPPLLKDMLTDAKSPVHCIISDGLMSFAIDVAKQVGIPIIYFRTVSACAFWAYFCIPEIIDAGELPIKGNEDMDRLIKHVPGMEKFLRCRDLPSFCRAEDPMDMNLQLVVSETRSSVRADGLVLNTFEDLEGPVLSQIRAHCPKIYTIGPLNAHLKARIPENTHSSNSLWEVDRSCIAWLDNQPSKSVIFVSFGSVAVMQRDQLIEFWYGLVNSHKRFLWVIRPDLISGKDGENQIPKELDKATKERGYIAGWVPQEEVLGHKAVGGFLTHCGWNSTLESIVARMPMICWPSFADQQINSRFVDEVWKLGLDMKDLCDRKIVEKMVNELLVERRAAFMKSADRMANLAIKSVNEGGSSFFYRKFVNHDKTYYYKNLPQQN</sequence>
<dbReference type="SUPFAM" id="SSF53756">
    <property type="entry name" value="UDP-Glycosyltransferase/glycogen phosphorylase"/>
    <property type="match status" value="3"/>
</dbReference>
<gene>
    <name evidence="7" type="ORF">CUMW_140680</name>
</gene>
<dbReference type="PANTHER" id="PTHR11926:SF1374">
    <property type="entry name" value="UDP-GLYCOSYLTRANSFERASE 76F1-RELATED"/>
    <property type="match status" value="1"/>
</dbReference>
<dbReference type="Gene3D" id="3.40.50.2000">
    <property type="entry name" value="Glycogen Phosphorylase B"/>
    <property type="match status" value="6"/>
</dbReference>
<evidence type="ECO:0000313" key="8">
    <source>
        <dbReference type="Proteomes" id="UP000236630"/>
    </source>
</evidence>
<protein>
    <recommendedName>
        <fullName evidence="5">7-deoxyloganetic acid glucosyltransferase</fullName>
        <ecNumber evidence="5">2.4.1.323</ecNumber>
    </recommendedName>
</protein>
<proteinExistence type="inferred from homology"/>
<comment type="catalytic activity">
    <reaction evidence="4">
        <text>7-deoxyloganetate + UDP-alpha-D-glucose = 7-deoxyloganate + UDP + H(+)</text>
        <dbReference type="Rhea" id="RHEA:39895"/>
        <dbReference type="ChEBI" id="CHEBI:15378"/>
        <dbReference type="ChEBI" id="CHEBI:58223"/>
        <dbReference type="ChEBI" id="CHEBI:58885"/>
        <dbReference type="ChEBI" id="CHEBI:76844"/>
        <dbReference type="ChEBI" id="CHEBI:76846"/>
        <dbReference type="EC" id="2.4.1.323"/>
    </reaction>
</comment>
<evidence type="ECO:0000256" key="3">
    <source>
        <dbReference type="ARBA" id="ARBA00022679"/>
    </source>
</evidence>
<dbReference type="CDD" id="cd03784">
    <property type="entry name" value="GT1_Gtf-like"/>
    <property type="match status" value="3"/>
</dbReference>
<dbReference type="InterPro" id="IPR035595">
    <property type="entry name" value="UDP_glycos_trans_CS"/>
</dbReference>
<dbReference type="InterPro" id="IPR002213">
    <property type="entry name" value="UDP_glucos_trans"/>
</dbReference>
<evidence type="ECO:0000256" key="6">
    <source>
        <dbReference type="SAM" id="MobiDB-lite"/>
    </source>
</evidence>
<evidence type="ECO:0000313" key="7">
    <source>
        <dbReference type="EMBL" id="GAY52281.1"/>
    </source>
</evidence>
<evidence type="ECO:0000256" key="4">
    <source>
        <dbReference type="ARBA" id="ARBA00051827"/>
    </source>
</evidence>
<reference evidence="7 8" key="1">
    <citation type="journal article" date="2017" name="Front. Genet.">
        <title>Draft sequencing of the heterozygous diploid genome of Satsuma (Citrus unshiu Marc.) using a hybrid assembly approach.</title>
        <authorList>
            <person name="Shimizu T."/>
            <person name="Tanizawa Y."/>
            <person name="Mochizuki T."/>
            <person name="Nagasaki H."/>
            <person name="Yoshioka T."/>
            <person name="Toyoda A."/>
            <person name="Fujiyama A."/>
            <person name="Kaminuma E."/>
            <person name="Nakamura Y."/>
        </authorList>
    </citation>
    <scope>NUCLEOTIDE SEQUENCE [LARGE SCALE GENOMIC DNA]</scope>
    <source>
        <strain evidence="8">cv. Miyagawa wase</strain>
    </source>
</reference>
<dbReference type="FunFam" id="3.40.50.2000:FF:000120">
    <property type="entry name" value="UDP-glycosyltransferase 76C1"/>
    <property type="match status" value="2"/>
</dbReference>